<dbReference type="Gene3D" id="1.10.700.10">
    <property type="entry name" value="Dioxygenase LigAB, LigA subunit"/>
    <property type="match status" value="1"/>
</dbReference>
<organism evidence="1">
    <name type="scientific">Janthinobacterium sp. (strain J3)</name>
    <dbReference type="NCBI Taxonomy" id="213804"/>
    <lineage>
        <taxon>Bacteria</taxon>
        <taxon>Pseudomonadati</taxon>
        <taxon>Pseudomonadota</taxon>
        <taxon>Betaproteobacteria</taxon>
        <taxon>Burkholderiales</taxon>
        <taxon>Oxalobacteraceae</taxon>
        <taxon>Janthinobacterium</taxon>
    </lineage>
</organism>
<dbReference type="EMBL" id="AB095952">
    <property type="protein sequence ID" value="BAC56743.1"/>
    <property type="molecule type" value="Genomic_DNA"/>
</dbReference>
<dbReference type="CDD" id="cd07922">
    <property type="entry name" value="CarBa"/>
    <property type="match status" value="1"/>
</dbReference>
<dbReference type="InterPro" id="IPR036622">
    <property type="entry name" value="LigA_sf"/>
</dbReference>
<accession>Q84II5</accession>
<gene>
    <name evidence="1" type="primary">carBa</name>
</gene>
<evidence type="ECO:0000313" key="1">
    <source>
        <dbReference type="EMBL" id="BAC56743.1"/>
    </source>
</evidence>
<dbReference type="SUPFAM" id="SSF48076">
    <property type="entry name" value="LigA subunit of an aromatic-ring-opening dioxygenase LigAB"/>
    <property type="match status" value="1"/>
</dbReference>
<dbReference type="InterPro" id="IPR034945">
    <property type="entry name" value="CarBa"/>
</dbReference>
<sequence>MARYEVNRLIQDMSKKEGLIGRVIDTPSDVFEEYGLTSPERAALLEGTPQALASIGVHPILQMQYLMYKNPEMATHVSIKDYAAMSKGGA</sequence>
<name>Q84II5_JANS3</name>
<reference evidence="1" key="1">
    <citation type="journal article" date="2004" name="Biosci. Biotechnol. Biochem.">
        <title>Divergent structures of carbazole degradative car operons isolated from gram-negative bacteria.</title>
        <authorList>
            <person name="Inoue K."/>
            <person name="Widada J."/>
            <person name="Nakai S."/>
            <person name="Endoh T."/>
            <person name="Urata M."/>
            <person name="Ashikawa Y."/>
            <person name="Shintani M."/>
            <person name="Saiki Y."/>
            <person name="Yoshida T."/>
            <person name="Habe H."/>
            <person name="Omori T."/>
            <person name="Nojiri H."/>
        </authorList>
    </citation>
    <scope>NUCLEOTIDE SEQUENCE</scope>
    <source>
        <strain evidence="1">J3</strain>
    </source>
</reference>
<dbReference type="AlphaFoldDB" id="Q84II5"/>
<protein>
    <submittedName>
        <fullName evidence="1">Subunit of meta-cleavage enzyme</fullName>
    </submittedName>
</protein>
<proteinExistence type="predicted"/>